<gene>
    <name evidence="9" type="primary">Glrx</name>
    <name evidence="9" type="ORF">DROARD_R00803</name>
</gene>
<dbReference type="PROSITE" id="PS51354">
    <property type="entry name" value="GLUTAREDOXIN_2"/>
    <property type="match status" value="1"/>
</dbReference>
<keyword evidence="7" id="KW-0676">Redox-active center</keyword>
<dbReference type="GO" id="GO:0015038">
    <property type="term" value="F:glutathione disulfide oxidoreductase activity"/>
    <property type="evidence" value="ECO:0007669"/>
    <property type="project" value="TreeGrafter"/>
</dbReference>
<comment type="caution">
    <text evidence="9">The sequence shown here is derived from an EMBL/GenBank/DDBJ whole genome shotgun (WGS) entry which is preliminary data.</text>
</comment>
<dbReference type="InterPro" id="IPR002109">
    <property type="entry name" value="Glutaredoxin"/>
</dbReference>
<dbReference type="PRINTS" id="PR00160">
    <property type="entry name" value="GLUTAREDOXIN"/>
</dbReference>
<feature type="non-terminal residue" evidence="9">
    <location>
        <position position="1"/>
    </location>
</feature>
<evidence type="ECO:0000313" key="9">
    <source>
        <dbReference type="EMBL" id="NWU48196.1"/>
    </source>
</evidence>
<evidence type="ECO:0000256" key="7">
    <source>
        <dbReference type="ARBA" id="ARBA00023284"/>
    </source>
</evidence>
<keyword evidence="5" id="KW-0249">Electron transport</keyword>
<evidence type="ECO:0000256" key="6">
    <source>
        <dbReference type="ARBA" id="ARBA00023157"/>
    </source>
</evidence>
<dbReference type="SUPFAM" id="SSF52833">
    <property type="entry name" value="Thioredoxin-like"/>
    <property type="match status" value="1"/>
</dbReference>
<feature type="non-terminal residue" evidence="9">
    <location>
        <position position="100"/>
    </location>
</feature>
<keyword evidence="10" id="KW-1185">Reference proteome</keyword>
<dbReference type="Gene3D" id="3.40.30.10">
    <property type="entry name" value="Glutaredoxin"/>
    <property type="match status" value="1"/>
</dbReference>
<dbReference type="PROSITE" id="PS00195">
    <property type="entry name" value="GLUTAREDOXIN_1"/>
    <property type="match status" value="1"/>
</dbReference>
<evidence type="ECO:0000256" key="5">
    <source>
        <dbReference type="ARBA" id="ARBA00022982"/>
    </source>
</evidence>
<keyword evidence="6" id="KW-1015">Disulfide bond</keyword>
<dbReference type="EMBL" id="VYZM01003728">
    <property type="protein sequence ID" value="NWU48196.1"/>
    <property type="molecule type" value="Genomic_DNA"/>
</dbReference>
<evidence type="ECO:0000256" key="4">
    <source>
        <dbReference type="ARBA" id="ARBA00022448"/>
    </source>
</evidence>
<dbReference type="AlphaFoldDB" id="A0A7K5X6Y2"/>
<dbReference type="Proteomes" id="UP000586671">
    <property type="component" value="Unassembled WGS sequence"/>
</dbReference>
<protein>
    <recommendedName>
        <fullName evidence="3">Glutaredoxin-1</fullName>
    </recommendedName>
</protein>
<evidence type="ECO:0000256" key="3">
    <source>
        <dbReference type="ARBA" id="ARBA00013662"/>
    </source>
</evidence>
<dbReference type="InterPro" id="IPR014025">
    <property type="entry name" value="Glutaredoxin_subgr"/>
</dbReference>
<evidence type="ECO:0000256" key="2">
    <source>
        <dbReference type="ARBA" id="ARBA00007787"/>
    </source>
</evidence>
<dbReference type="GO" id="GO:0005739">
    <property type="term" value="C:mitochondrion"/>
    <property type="evidence" value="ECO:0007669"/>
    <property type="project" value="TreeGrafter"/>
</dbReference>
<dbReference type="PANTHER" id="PTHR46185">
    <property type="entry name" value="GLUTAREDOXIN-1"/>
    <property type="match status" value="1"/>
</dbReference>
<dbReference type="InterPro" id="IPR047185">
    <property type="entry name" value="GLRX1"/>
</dbReference>
<accession>A0A7K5X6Y2</accession>
<dbReference type="PANTHER" id="PTHR46185:SF1">
    <property type="entry name" value="GLUTAREDOXIN-1"/>
    <property type="match status" value="1"/>
</dbReference>
<proteinExistence type="inferred from homology"/>
<dbReference type="InterPro" id="IPR036249">
    <property type="entry name" value="Thioredoxin-like_sf"/>
</dbReference>
<comment type="function">
    <text evidence="1">Has a glutathione-disulfide oxidoreductase activity in the presence of NADPH and glutathione reductase. Reduces low molecular weight disulfides and proteins.</text>
</comment>
<evidence type="ECO:0000256" key="1">
    <source>
        <dbReference type="ARBA" id="ARBA00002549"/>
    </source>
</evidence>
<sequence>SMATYVRSRIRDDKVTVFMKDGCPYCRNALELLKYVCAPECLQEFDITGLEDVQDYFQQTTGQRTVPRVFIGKHCIGGLSDLERISCKLPAMLQRIGARK</sequence>
<evidence type="ECO:0000259" key="8">
    <source>
        <dbReference type="Pfam" id="PF00462"/>
    </source>
</evidence>
<keyword evidence="4" id="KW-0813">Transport</keyword>
<name>A0A7K5X6Y2_9CHAR</name>
<comment type="similarity">
    <text evidence="2">Belongs to the glutaredoxin family.</text>
</comment>
<evidence type="ECO:0000313" key="10">
    <source>
        <dbReference type="Proteomes" id="UP000586671"/>
    </source>
</evidence>
<organism evidence="9 10">
    <name type="scientific">Dromas ardeola</name>
    <dbReference type="NCBI Taxonomy" id="458190"/>
    <lineage>
        <taxon>Eukaryota</taxon>
        <taxon>Metazoa</taxon>
        <taxon>Chordata</taxon>
        <taxon>Craniata</taxon>
        <taxon>Vertebrata</taxon>
        <taxon>Euteleostomi</taxon>
        <taxon>Archelosauria</taxon>
        <taxon>Archosauria</taxon>
        <taxon>Dinosauria</taxon>
        <taxon>Saurischia</taxon>
        <taxon>Theropoda</taxon>
        <taxon>Coelurosauria</taxon>
        <taxon>Aves</taxon>
        <taxon>Neognathae</taxon>
        <taxon>Neoaves</taxon>
        <taxon>Charadriiformes</taxon>
        <taxon>Dromadidae</taxon>
        <taxon>Dromas</taxon>
    </lineage>
</organism>
<dbReference type="InterPro" id="IPR011767">
    <property type="entry name" value="GLR_AS"/>
</dbReference>
<feature type="domain" description="Glutaredoxin" evidence="8">
    <location>
        <begin position="15"/>
        <end position="76"/>
    </location>
</feature>
<dbReference type="Pfam" id="PF00462">
    <property type="entry name" value="Glutaredoxin"/>
    <property type="match status" value="1"/>
</dbReference>
<reference evidence="9 10" key="1">
    <citation type="submission" date="2019-09" db="EMBL/GenBank/DDBJ databases">
        <title>Bird 10,000 Genomes (B10K) Project - Family phase.</title>
        <authorList>
            <person name="Zhang G."/>
        </authorList>
    </citation>
    <scope>NUCLEOTIDE SEQUENCE [LARGE SCALE GENOMIC DNA]</scope>
    <source>
        <strain evidence="9">B10K-DU-012-55</strain>
        <tissue evidence="9">Muscle</tissue>
    </source>
</reference>